<dbReference type="InterPro" id="IPR007597">
    <property type="entry name" value="CheC"/>
</dbReference>
<feature type="domain" description="CheC-like protein" evidence="3">
    <location>
        <begin position="11"/>
        <end position="40"/>
    </location>
</feature>
<evidence type="ECO:0000313" key="5">
    <source>
        <dbReference type="Proteomes" id="UP001579974"/>
    </source>
</evidence>
<dbReference type="CDD" id="cd17909">
    <property type="entry name" value="CheC_ClassI"/>
    <property type="match status" value="1"/>
</dbReference>
<keyword evidence="1" id="KW-0145">Chemotaxis</keyword>
<accession>A0ABV5AGP9</accession>
<dbReference type="InterPro" id="IPR050992">
    <property type="entry name" value="CheZ_family_phosphatases"/>
</dbReference>
<dbReference type="InterPro" id="IPR028976">
    <property type="entry name" value="CheC-like_sf"/>
</dbReference>
<dbReference type="EMBL" id="JBDXSU010000011">
    <property type="protein sequence ID" value="MFB5191452.1"/>
    <property type="molecule type" value="Genomic_DNA"/>
</dbReference>
<protein>
    <submittedName>
        <fullName evidence="4">Chemotaxis protein CheC</fullName>
    </submittedName>
</protein>
<evidence type="ECO:0000256" key="1">
    <source>
        <dbReference type="ARBA" id="ARBA00022500"/>
    </source>
</evidence>
<dbReference type="SUPFAM" id="SSF103039">
    <property type="entry name" value="CheC-like"/>
    <property type="match status" value="1"/>
</dbReference>
<sequence>MSQMELDDLTADALREFGNIGAGHAATALSVLLEGRVAMSVTDARFCPFRDIVDVVGGPEQLVAAVFIRISGEIPGNMFVLFSLGSVDRLLDQLIEPVDSREDYSDLDLSAVAEVGNILTGAYVTAISDLCNIQLNQSVPSVAIDMAAAILDIGLMMTGYDENEAILISTSLAHGQHAIDGHFFMLPDVDGTQTLLSVLRRAPEHG</sequence>
<evidence type="ECO:0000256" key="2">
    <source>
        <dbReference type="ARBA" id="ARBA00022801"/>
    </source>
</evidence>
<gene>
    <name evidence="4" type="ORF">KKP3000_000225</name>
</gene>
<evidence type="ECO:0000259" key="3">
    <source>
        <dbReference type="Pfam" id="PF04509"/>
    </source>
</evidence>
<dbReference type="Gene3D" id="3.40.1550.10">
    <property type="entry name" value="CheC-like"/>
    <property type="match status" value="1"/>
</dbReference>
<dbReference type="RefSeq" id="WP_275472908.1">
    <property type="nucleotide sequence ID" value="NZ_CP162940.1"/>
</dbReference>
<evidence type="ECO:0000313" key="4">
    <source>
        <dbReference type="EMBL" id="MFB5191452.1"/>
    </source>
</evidence>
<dbReference type="PANTHER" id="PTHR43693:SF1">
    <property type="entry name" value="PROTEIN PHOSPHATASE CHEZ"/>
    <property type="match status" value="1"/>
</dbReference>
<keyword evidence="5" id="KW-1185">Reference proteome</keyword>
<feature type="domain" description="CheC-like protein" evidence="3">
    <location>
        <begin position="109"/>
        <end position="142"/>
    </location>
</feature>
<keyword evidence="2" id="KW-0378">Hydrolase</keyword>
<reference evidence="4 5" key="1">
    <citation type="journal article" date="2024" name="Int. J. Mol. Sci.">
        <title>Exploration of Alicyclobacillus spp. Genome in Search of Antibiotic Resistance.</title>
        <authorList>
            <person name="Bucka-Kolendo J."/>
            <person name="Kiousi D.E."/>
            <person name="Dekowska A."/>
            <person name="Mikolajczuk-Szczyrba A."/>
            <person name="Karadedos D.M."/>
            <person name="Michael P."/>
            <person name="Galanis A."/>
            <person name="Sokolowska B."/>
        </authorList>
    </citation>
    <scope>NUCLEOTIDE SEQUENCE [LARGE SCALE GENOMIC DNA]</scope>
    <source>
        <strain evidence="4 5">KKP 3000</strain>
    </source>
</reference>
<dbReference type="Pfam" id="PF04509">
    <property type="entry name" value="CheC"/>
    <property type="match status" value="2"/>
</dbReference>
<name>A0ABV5AGP9_9BACL</name>
<organism evidence="4 5">
    <name type="scientific">Alicyclobacillus fastidiosus</name>
    <dbReference type="NCBI Taxonomy" id="392011"/>
    <lineage>
        <taxon>Bacteria</taxon>
        <taxon>Bacillati</taxon>
        <taxon>Bacillota</taxon>
        <taxon>Bacilli</taxon>
        <taxon>Bacillales</taxon>
        <taxon>Alicyclobacillaceae</taxon>
        <taxon>Alicyclobacillus</taxon>
    </lineage>
</organism>
<dbReference type="PANTHER" id="PTHR43693">
    <property type="entry name" value="PROTEIN PHOSPHATASE CHEZ"/>
    <property type="match status" value="1"/>
</dbReference>
<dbReference type="Proteomes" id="UP001579974">
    <property type="component" value="Unassembled WGS sequence"/>
</dbReference>
<comment type="caution">
    <text evidence="4">The sequence shown here is derived from an EMBL/GenBank/DDBJ whole genome shotgun (WGS) entry which is preliminary data.</text>
</comment>
<proteinExistence type="predicted"/>